<dbReference type="GO" id="GO:0008663">
    <property type="term" value="F:2',3'-cyclic-nucleotide 2'-phosphodiesterase activity"/>
    <property type="evidence" value="ECO:0007669"/>
    <property type="project" value="UniProtKB-EC"/>
</dbReference>
<evidence type="ECO:0000256" key="1">
    <source>
        <dbReference type="ARBA" id="ARBA00001965"/>
    </source>
</evidence>
<dbReference type="EMBL" id="CP059066">
    <property type="protein sequence ID" value="QSQ10173.1"/>
    <property type="molecule type" value="Genomic_DNA"/>
</dbReference>
<evidence type="ECO:0000313" key="8">
    <source>
        <dbReference type="EMBL" id="QSQ10173.1"/>
    </source>
</evidence>
<evidence type="ECO:0000256" key="5">
    <source>
        <dbReference type="ARBA" id="ARBA00061401"/>
    </source>
</evidence>
<feature type="binding site" evidence="7">
    <location>
        <position position="39"/>
    </location>
    <ligand>
        <name>Fe cation</name>
        <dbReference type="ChEBI" id="CHEBI:24875"/>
        <label>1</label>
    </ligand>
</feature>
<dbReference type="PANTHER" id="PTHR36303">
    <property type="entry name" value="2',3'-CYCLIC-NUCLEOTIDE 2'-PHOSPHODIESTERASE"/>
    <property type="match status" value="1"/>
</dbReference>
<proteinExistence type="inferred from homology"/>
<feature type="binding site" evidence="7">
    <location>
        <position position="40"/>
    </location>
    <ligand>
        <name>Fe cation</name>
        <dbReference type="ChEBI" id="CHEBI:24875"/>
        <label>1</label>
    </ligand>
</feature>
<evidence type="ECO:0000256" key="2">
    <source>
        <dbReference type="ARBA" id="ARBA00022723"/>
    </source>
</evidence>
<sequence>MDILFIGDIVGRPGRKAVKGVLNDLKSNYKIDFVIANGENAAGGTGLTKKVAIELFNMGIDCLTMGNHVWDKKEIFDFINEEHRIVRPGNYPEGTPGCGSTILLKNNKKIGIINVSGRVFMDTLDCPFKTVERELINIKKHTNIIIVDFHAEATSEKVAMAWFLDGKVTAVLGTHTHVQTADERILPRDTAYITDVGMTGPYNSVLGIKADLVLKKFITQLPVSFKLAAGDKIFNGVVLNVDDKTGKAREIKRINLLIKSDEEKE</sequence>
<dbReference type="EC" id="3.1.4.16" evidence="8"/>
<evidence type="ECO:0000256" key="3">
    <source>
        <dbReference type="ARBA" id="ARBA00022801"/>
    </source>
</evidence>
<reference evidence="8" key="1">
    <citation type="submission" date="2020-07" db="EMBL/GenBank/DDBJ databases">
        <title>Koleobacter methoxysyntrophicus gen. nov., sp. nov., a novel anaerobic bacterium isolated from deep subsurface oil field and proposal of Koleobacterales ord. nov. in the phylum Firmicutes.</title>
        <authorList>
            <person name="Sakamoto S."/>
            <person name="Tamaki H."/>
        </authorList>
    </citation>
    <scope>NUCLEOTIDE SEQUENCE</scope>
    <source>
        <strain evidence="8">NRmbB1</strain>
    </source>
</reference>
<keyword evidence="4" id="KW-0408">Iron</keyword>
<feature type="binding site" evidence="7">
    <location>
        <position position="67"/>
    </location>
    <ligand>
        <name>Fe cation</name>
        <dbReference type="ChEBI" id="CHEBI:24875"/>
        <label>2</label>
    </ligand>
</feature>
<feature type="binding site" evidence="7">
    <location>
        <position position="150"/>
    </location>
    <ligand>
        <name>Fe cation</name>
        <dbReference type="ChEBI" id="CHEBI:24875"/>
        <label>2</label>
    </ligand>
</feature>
<gene>
    <name evidence="8" type="primary">ymdB_2</name>
    <name evidence="8" type="ORF">H0A61_02572</name>
</gene>
<dbReference type="Pfam" id="PF13277">
    <property type="entry name" value="YmdB"/>
    <property type="match status" value="1"/>
</dbReference>
<evidence type="ECO:0000256" key="4">
    <source>
        <dbReference type="ARBA" id="ARBA00023004"/>
    </source>
</evidence>
<feature type="binding site" evidence="7">
    <location>
        <position position="39"/>
    </location>
    <ligand>
        <name>Fe cation</name>
        <dbReference type="ChEBI" id="CHEBI:24875"/>
        <label>2</label>
    </ligand>
</feature>
<feature type="binding site" evidence="7">
    <location>
        <position position="8"/>
    </location>
    <ligand>
        <name>Fe cation</name>
        <dbReference type="ChEBI" id="CHEBI:24875"/>
        <label>1</label>
    </ligand>
</feature>
<feature type="binding site" evidence="7">
    <location>
        <position position="177"/>
    </location>
    <ligand>
        <name>Fe cation</name>
        <dbReference type="ChEBI" id="CHEBI:24875"/>
        <label>1</label>
    </ligand>
</feature>
<dbReference type="InterPro" id="IPR005235">
    <property type="entry name" value="YmdB-like"/>
</dbReference>
<dbReference type="FunFam" id="3.60.21.10:FF:000016">
    <property type="entry name" value="Putative metallophosphoesterase"/>
    <property type="match status" value="1"/>
</dbReference>
<keyword evidence="2 7" id="KW-0479">Metal-binding</keyword>
<dbReference type="Gene3D" id="3.60.21.10">
    <property type="match status" value="1"/>
</dbReference>
<dbReference type="SUPFAM" id="SSF56300">
    <property type="entry name" value="Metallo-dependent phosphatases"/>
    <property type="match status" value="1"/>
</dbReference>
<dbReference type="RefSeq" id="WP_206707487.1">
    <property type="nucleotide sequence ID" value="NZ_CP059066.1"/>
</dbReference>
<protein>
    <submittedName>
        <fullName evidence="8">2',3'-cyclic-nucleotide 2'-phosphodiesterase</fullName>
        <ecNumber evidence="8">3.1.4.16</ecNumber>
    </submittedName>
</protein>
<comment type="cofactor">
    <cofactor evidence="1">
        <name>Fe(3+)</name>
        <dbReference type="ChEBI" id="CHEBI:29034"/>
    </cofactor>
</comment>
<dbReference type="Proteomes" id="UP000662904">
    <property type="component" value="Chromosome"/>
</dbReference>
<dbReference type="PANTHER" id="PTHR36303:SF1">
    <property type="entry name" value="2',3'-CYCLIC-NUCLEOTIDE 2'-PHOSPHODIESTERASE"/>
    <property type="match status" value="1"/>
</dbReference>
<dbReference type="GO" id="GO:0046872">
    <property type="term" value="F:metal ion binding"/>
    <property type="evidence" value="ECO:0007669"/>
    <property type="project" value="UniProtKB-KW"/>
</dbReference>
<organism evidence="8 9">
    <name type="scientific">Koleobacter methoxysyntrophicus</name>
    <dbReference type="NCBI Taxonomy" id="2751313"/>
    <lineage>
        <taxon>Bacteria</taxon>
        <taxon>Bacillati</taxon>
        <taxon>Bacillota</taxon>
        <taxon>Clostridia</taxon>
        <taxon>Koleobacterales</taxon>
        <taxon>Koleobacteraceae</taxon>
        <taxon>Koleobacter</taxon>
    </lineage>
</organism>
<feature type="active site" description="Proton donor" evidence="6">
    <location>
        <position position="68"/>
    </location>
</feature>
<dbReference type="PIRSF" id="PIRSF004789">
    <property type="entry name" value="DR1281"/>
    <property type="match status" value="1"/>
</dbReference>
<evidence type="ECO:0000256" key="6">
    <source>
        <dbReference type="PIRSR" id="PIRSR004789-50"/>
    </source>
</evidence>
<dbReference type="AlphaFoldDB" id="A0A8A0RPI5"/>
<keyword evidence="9" id="KW-1185">Reference proteome</keyword>
<keyword evidence="3 8" id="KW-0378">Hydrolase</keyword>
<evidence type="ECO:0000313" key="9">
    <source>
        <dbReference type="Proteomes" id="UP000662904"/>
    </source>
</evidence>
<dbReference type="GO" id="GO:0004113">
    <property type="term" value="F:2',3'-cyclic-nucleotide 3'-phosphodiesterase activity"/>
    <property type="evidence" value="ECO:0007669"/>
    <property type="project" value="TreeGrafter"/>
</dbReference>
<comment type="similarity">
    <text evidence="5">Belongs to the YmdB-like family.</text>
</comment>
<name>A0A8A0RPI5_9FIRM</name>
<feature type="binding site" evidence="7">
    <location>
        <position position="175"/>
    </location>
    <ligand>
        <name>Fe cation</name>
        <dbReference type="ChEBI" id="CHEBI:24875"/>
        <label>2</label>
    </ligand>
</feature>
<dbReference type="CDD" id="cd07382">
    <property type="entry name" value="MPP_DR1281"/>
    <property type="match status" value="1"/>
</dbReference>
<dbReference type="NCBIfam" id="TIGR00282">
    <property type="entry name" value="TIGR00282 family metallophosphoesterase"/>
    <property type="match status" value="1"/>
</dbReference>
<dbReference type="InterPro" id="IPR029052">
    <property type="entry name" value="Metallo-depent_PP-like"/>
</dbReference>
<dbReference type="KEGG" id="kme:H0A61_02572"/>
<accession>A0A8A0RPI5</accession>
<evidence type="ECO:0000256" key="7">
    <source>
        <dbReference type="PIRSR" id="PIRSR004789-51"/>
    </source>
</evidence>